<dbReference type="AlphaFoldDB" id="A0A9P4NEN9"/>
<organism evidence="11 12">
    <name type="scientific">Tothia fuscella</name>
    <dbReference type="NCBI Taxonomy" id="1048955"/>
    <lineage>
        <taxon>Eukaryota</taxon>
        <taxon>Fungi</taxon>
        <taxon>Dikarya</taxon>
        <taxon>Ascomycota</taxon>
        <taxon>Pezizomycotina</taxon>
        <taxon>Dothideomycetes</taxon>
        <taxon>Pleosporomycetidae</taxon>
        <taxon>Venturiales</taxon>
        <taxon>Cylindrosympodiaceae</taxon>
        <taxon>Tothia</taxon>
    </lineage>
</organism>
<feature type="transmembrane region" description="Helical" evidence="10">
    <location>
        <begin position="280"/>
        <end position="297"/>
    </location>
</feature>
<protein>
    <submittedName>
        <fullName evidence="11">Fungal pheromone STE3G-protein-coupled receptor</fullName>
    </submittedName>
</protein>
<dbReference type="EMBL" id="MU007142">
    <property type="protein sequence ID" value="KAF2417237.1"/>
    <property type="molecule type" value="Genomic_DNA"/>
</dbReference>
<keyword evidence="8 11" id="KW-0675">Receptor</keyword>
<dbReference type="GO" id="GO:0000750">
    <property type="term" value="P:pheromone-dependent signal transduction involved in conjugation with cellular fusion"/>
    <property type="evidence" value="ECO:0007669"/>
    <property type="project" value="TreeGrafter"/>
</dbReference>
<reference evidence="11" key="1">
    <citation type="journal article" date="2020" name="Stud. Mycol.">
        <title>101 Dothideomycetes genomes: a test case for predicting lifestyles and emergence of pathogens.</title>
        <authorList>
            <person name="Haridas S."/>
            <person name="Albert R."/>
            <person name="Binder M."/>
            <person name="Bloem J."/>
            <person name="Labutti K."/>
            <person name="Salamov A."/>
            <person name="Andreopoulos B."/>
            <person name="Baker S."/>
            <person name="Barry K."/>
            <person name="Bills G."/>
            <person name="Bluhm B."/>
            <person name="Cannon C."/>
            <person name="Castanera R."/>
            <person name="Culley D."/>
            <person name="Daum C."/>
            <person name="Ezra D."/>
            <person name="Gonzalez J."/>
            <person name="Henrissat B."/>
            <person name="Kuo A."/>
            <person name="Liang C."/>
            <person name="Lipzen A."/>
            <person name="Lutzoni F."/>
            <person name="Magnuson J."/>
            <person name="Mondo S."/>
            <person name="Nolan M."/>
            <person name="Ohm R."/>
            <person name="Pangilinan J."/>
            <person name="Park H.-J."/>
            <person name="Ramirez L."/>
            <person name="Alfaro M."/>
            <person name="Sun H."/>
            <person name="Tritt A."/>
            <person name="Yoshinaga Y."/>
            <person name="Zwiers L.-H."/>
            <person name="Turgeon B."/>
            <person name="Goodwin S."/>
            <person name="Spatafora J."/>
            <person name="Crous P."/>
            <person name="Grigoriev I."/>
        </authorList>
    </citation>
    <scope>NUCLEOTIDE SEQUENCE</scope>
    <source>
        <strain evidence="11">CBS 130266</strain>
    </source>
</reference>
<gene>
    <name evidence="11" type="ORF">EJ08DRAFT_600132</name>
</gene>
<dbReference type="Proteomes" id="UP000800235">
    <property type="component" value="Unassembled WGS sequence"/>
</dbReference>
<feature type="transmembrane region" description="Helical" evidence="10">
    <location>
        <begin position="125"/>
        <end position="147"/>
    </location>
</feature>
<dbReference type="GO" id="GO:0004932">
    <property type="term" value="F:mating-type factor pheromone receptor activity"/>
    <property type="evidence" value="ECO:0007669"/>
    <property type="project" value="InterPro"/>
</dbReference>
<feature type="transmembrane region" description="Helical" evidence="10">
    <location>
        <begin position="167"/>
        <end position="196"/>
    </location>
</feature>
<keyword evidence="12" id="KW-1185">Reference proteome</keyword>
<keyword evidence="7 10" id="KW-0472">Membrane</keyword>
<keyword evidence="4 10" id="KW-0812">Transmembrane</keyword>
<evidence type="ECO:0000313" key="11">
    <source>
        <dbReference type="EMBL" id="KAF2417237.1"/>
    </source>
</evidence>
<evidence type="ECO:0000256" key="1">
    <source>
        <dbReference type="ARBA" id="ARBA00004141"/>
    </source>
</evidence>
<feature type="transmembrane region" description="Helical" evidence="10">
    <location>
        <begin position="6"/>
        <end position="27"/>
    </location>
</feature>
<dbReference type="OrthoDB" id="2874149at2759"/>
<evidence type="ECO:0000313" key="12">
    <source>
        <dbReference type="Proteomes" id="UP000800235"/>
    </source>
</evidence>
<sequence>MDTSSIPLTTAAIIIPIFSLFAILLDIPPISWHIRNCNIGSSALILWLIILNTSNFLNALIWPRNNMQGWWKGEGYCDIQVRLLVGGSIGGLPGAVLCIMKALARVLDPKKTIVNASSADRRRRFVMDGLLCFGLPIFFMVVLYVVHSWRYNIVGVSGCDVTLDRSWVTIVLLFIWPPILLLVSCYYACLVIFRLYRYRAQTAGLLHLNKTTRSRFLRLFIMAVFVLLLLFPAQLVQLFTFALDHRQEPFHPYSWSLVHTDWDLAILISSKAVPTPWGKYSWIAEGYVVFAFFGLGCDARDMYRGWLAWLGLGKLFPSLLEKTQHKRSSGSNTWFGSMGSKAKVLFSRKGSADDSV</sequence>
<keyword evidence="6" id="KW-0297">G-protein coupled receptor</keyword>
<evidence type="ECO:0000256" key="4">
    <source>
        <dbReference type="ARBA" id="ARBA00022692"/>
    </source>
</evidence>
<evidence type="ECO:0000256" key="3">
    <source>
        <dbReference type="ARBA" id="ARBA00022507"/>
    </source>
</evidence>
<evidence type="ECO:0000256" key="8">
    <source>
        <dbReference type="ARBA" id="ARBA00023170"/>
    </source>
</evidence>
<comment type="subcellular location">
    <subcellularLocation>
        <location evidence="1">Membrane</location>
        <topology evidence="1">Multi-pass membrane protein</topology>
    </subcellularLocation>
</comment>
<evidence type="ECO:0000256" key="10">
    <source>
        <dbReference type="SAM" id="Phobius"/>
    </source>
</evidence>
<feature type="transmembrane region" description="Helical" evidence="10">
    <location>
        <begin position="216"/>
        <end position="243"/>
    </location>
</feature>
<comment type="caution">
    <text evidence="11">The sequence shown here is derived from an EMBL/GenBank/DDBJ whole genome shotgun (WGS) entry which is preliminary data.</text>
</comment>
<keyword evidence="9" id="KW-0807">Transducer</keyword>
<evidence type="ECO:0000256" key="7">
    <source>
        <dbReference type="ARBA" id="ARBA00023136"/>
    </source>
</evidence>
<keyword evidence="3" id="KW-0589">Pheromone response</keyword>
<dbReference type="PANTHER" id="PTHR28097">
    <property type="entry name" value="PHEROMONE A FACTOR RECEPTOR"/>
    <property type="match status" value="1"/>
</dbReference>
<dbReference type="GO" id="GO:0005886">
    <property type="term" value="C:plasma membrane"/>
    <property type="evidence" value="ECO:0007669"/>
    <property type="project" value="TreeGrafter"/>
</dbReference>
<evidence type="ECO:0000256" key="2">
    <source>
        <dbReference type="ARBA" id="ARBA00011085"/>
    </source>
</evidence>
<dbReference type="CDD" id="cd14966">
    <property type="entry name" value="7tmD_STE3"/>
    <property type="match status" value="1"/>
</dbReference>
<dbReference type="Gene3D" id="1.20.1070.10">
    <property type="entry name" value="Rhodopsin 7-helix transmembrane proteins"/>
    <property type="match status" value="1"/>
</dbReference>
<dbReference type="PANTHER" id="PTHR28097:SF1">
    <property type="entry name" value="PHEROMONE A FACTOR RECEPTOR"/>
    <property type="match status" value="1"/>
</dbReference>
<feature type="transmembrane region" description="Helical" evidence="10">
    <location>
        <begin position="81"/>
        <end position="104"/>
    </location>
</feature>
<accession>A0A9P4NEN9</accession>
<keyword evidence="5 10" id="KW-1133">Transmembrane helix</keyword>
<name>A0A9P4NEN9_9PEZI</name>
<proteinExistence type="inferred from homology"/>
<comment type="similarity">
    <text evidence="2">Belongs to the G-protein coupled receptor 4 family.</text>
</comment>
<evidence type="ECO:0000256" key="6">
    <source>
        <dbReference type="ARBA" id="ARBA00023040"/>
    </source>
</evidence>
<evidence type="ECO:0000256" key="9">
    <source>
        <dbReference type="ARBA" id="ARBA00023224"/>
    </source>
</evidence>
<dbReference type="PRINTS" id="PR00899">
    <property type="entry name" value="GPCRSTE3"/>
</dbReference>
<feature type="transmembrane region" description="Helical" evidence="10">
    <location>
        <begin position="39"/>
        <end position="61"/>
    </location>
</feature>
<dbReference type="InterPro" id="IPR001499">
    <property type="entry name" value="GPCR_STE3"/>
</dbReference>
<evidence type="ECO:0000256" key="5">
    <source>
        <dbReference type="ARBA" id="ARBA00022989"/>
    </source>
</evidence>
<dbReference type="Pfam" id="PF02076">
    <property type="entry name" value="STE3"/>
    <property type="match status" value="1"/>
</dbReference>